<dbReference type="EMBL" id="BLXT01000880">
    <property type="protein sequence ID" value="GFN81159.1"/>
    <property type="molecule type" value="Genomic_DNA"/>
</dbReference>
<evidence type="ECO:0000256" key="2">
    <source>
        <dbReference type="ARBA" id="ARBA00007658"/>
    </source>
</evidence>
<feature type="compositionally biased region" description="Low complexity" evidence="8">
    <location>
        <begin position="1250"/>
        <end position="1267"/>
    </location>
</feature>
<keyword evidence="7" id="KW-0378">Hydrolase</keyword>
<dbReference type="SUPFAM" id="SSF48225">
    <property type="entry name" value="Seven-hairpin glycosidases"/>
    <property type="match status" value="1"/>
</dbReference>
<comment type="caution">
    <text evidence="11">The sequence shown here is derived from an EMBL/GenBank/DDBJ whole genome shotgun (WGS) entry which is preliminary data.</text>
</comment>
<dbReference type="Gene3D" id="1.50.10.10">
    <property type="match status" value="1"/>
</dbReference>
<evidence type="ECO:0000256" key="5">
    <source>
        <dbReference type="PIRSR" id="PIRSR601382-1"/>
    </source>
</evidence>
<feature type="domain" description="PA" evidence="10">
    <location>
        <begin position="712"/>
        <end position="803"/>
    </location>
</feature>
<gene>
    <name evidence="11" type="ORF">PoB_000766500</name>
</gene>
<evidence type="ECO:0000256" key="9">
    <source>
        <dbReference type="SAM" id="Phobius"/>
    </source>
</evidence>
<feature type="active site" evidence="5">
    <location>
        <position position="403"/>
    </location>
</feature>
<feature type="active site" description="Proton donor" evidence="5">
    <location>
        <position position="385"/>
    </location>
</feature>
<dbReference type="GO" id="GO:0005975">
    <property type="term" value="P:carbohydrate metabolic process"/>
    <property type="evidence" value="ECO:0007669"/>
    <property type="project" value="InterPro"/>
</dbReference>
<feature type="active site" description="Proton donor" evidence="5">
    <location>
        <position position="146"/>
    </location>
</feature>
<keyword evidence="9" id="KW-1133">Transmembrane helix</keyword>
<feature type="compositionally biased region" description="Basic and acidic residues" evidence="8">
    <location>
        <begin position="1270"/>
        <end position="1283"/>
    </location>
</feature>
<dbReference type="Gene3D" id="3.50.30.30">
    <property type="match status" value="1"/>
</dbReference>
<keyword evidence="6" id="KW-0479">Metal-binding</keyword>
<reference evidence="11 12" key="1">
    <citation type="journal article" date="2021" name="Elife">
        <title>Chloroplast acquisition without the gene transfer in kleptoplastic sea slugs, Plakobranchus ocellatus.</title>
        <authorList>
            <person name="Maeda T."/>
            <person name="Takahashi S."/>
            <person name="Yoshida T."/>
            <person name="Shimamura S."/>
            <person name="Takaki Y."/>
            <person name="Nagai Y."/>
            <person name="Toyoda A."/>
            <person name="Suzuki Y."/>
            <person name="Arimoto A."/>
            <person name="Ishii H."/>
            <person name="Satoh N."/>
            <person name="Nishiyama T."/>
            <person name="Hasebe M."/>
            <person name="Maruyama T."/>
            <person name="Minagawa J."/>
            <person name="Obokata J."/>
            <person name="Shigenobu S."/>
        </authorList>
    </citation>
    <scope>NUCLEOTIDE SEQUENCE [LARGE SCALE GENOMIC DNA]</scope>
</reference>
<feature type="compositionally biased region" description="Low complexity" evidence="8">
    <location>
        <begin position="1187"/>
        <end position="1200"/>
    </location>
</feature>
<dbReference type="PANTHER" id="PTHR45679:SF2">
    <property type="entry name" value="ER DEGRADATION-ENHANCING ALPHA-MANNOSIDASE-LIKE PROTEIN 3"/>
    <property type="match status" value="1"/>
</dbReference>
<dbReference type="InterPro" id="IPR046450">
    <property type="entry name" value="PA_dom_sf"/>
</dbReference>
<keyword evidence="6" id="KW-0106">Calcium</keyword>
<dbReference type="InterPro" id="IPR036026">
    <property type="entry name" value="Seven-hairpin_glycosidases"/>
</dbReference>
<protein>
    <recommendedName>
        <fullName evidence="7">alpha-1,2-Mannosidase</fullName>
        <ecNumber evidence="7">3.2.1.-</ecNumber>
    </recommendedName>
</protein>
<dbReference type="InterPro" id="IPR044674">
    <property type="entry name" value="EDEM1/2/3"/>
</dbReference>
<dbReference type="EC" id="3.2.1.-" evidence="7"/>
<keyword evidence="3" id="KW-0256">Endoplasmic reticulum</keyword>
<keyword evidence="9" id="KW-0812">Transmembrane</keyword>
<keyword evidence="7" id="KW-0326">Glycosidase</keyword>
<evidence type="ECO:0000256" key="7">
    <source>
        <dbReference type="RuleBase" id="RU361193"/>
    </source>
</evidence>
<evidence type="ECO:0000256" key="8">
    <source>
        <dbReference type="SAM" id="MobiDB-lite"/>
    </source>
</evidence>
<feature type="active site" evidence="5">
    <location>
        <position position="291"/>
    </location>
</feature>
<feature type="region of interest" description="Disordered" evidence="8">
    <location>
        <begin position="1081"/>
        <end position="1102"/>
    </location>
</feature>
<comment type="similarity">
    <text evidence="2 7">Belongs to the glycosyl hydrolase 47 family.</text>
</comment>
<feature type="region of interest" description="Disordered" evidence="8">
    <location>
        <begin position="1126"/>
        <end position="1283"/>
    </location>
</feature>
<evidence type="ECO:0000256" key="1">
    <source>
        <dbReference type="ARBA" id="ARBA00004240"/>
    </source>
</evidence>
<evidence type="ECO:0000259" key="10">
    <source>
        <dbReference type="Pfam" id="PF02225"/>
    </source>
</evidence>
<dbReference type="PRINTS" id="PR00747">
    <property type="entry name" value="GLYHDRLASE47"/>
</dbReference>
<feature type="transmembrane region" description="Helical" evidence="9">
    <location>
        <begin position="12"/>
        <end position="30"/>
    </location>
</feature>
<sequence length="1283" mass="141260">MGVNLNPNEARYRFVCLLVVIFVCVILIDAELGATESTDSASPMSKEEKATLREKSLEMFDHAFGAYMEHAYPADELMPLSCKGRYRGSEPSRGDIDDTLGNFTLTLIDTLDTLAVLGKLDEFDEAVQNVIKDTRFDTDVVVSVFETNIRILGGLLGGHVAAVYFKKRKLGMLWYHDELLTMAKEVGDRLLPAFNTSTGIPYARVNLLHGITPKIVNSNRDTCTSCAGTMILEFAALSRLTGIAVYEEKSRKAMDYLWGQRHRSNNLMGTVLNVHNGDWIRRESGVGAGIDSYYEYVLKTYVLLGDDTYLARFNKHYDGVMRYISQGPLLVDVHMHKPTSAARNFMDALLAFWPGLQVLVGDIGPAVETHEMLYQVVKRHNFLPEAFTTDFRVHWGQHPLRPEFVESTYFLYKATGDPYYLSVGKKVLENLEEHARVTCGFAAIKDIKRGTHEDQMDSFVLAETFKYLYLLFSEKSELLLDVEDFVFTTEAHILPLTLSVGNYSWSNPGPLNKRAVRPDIYRFDKMSVAEMAKAAEEDYAHYDEDRDDHIAGGGGVCRNYHVSISEGPGYPHRLRHRMRDMVDRAHPPSSLSQTSSSNIPRLRASEFVAANRDHLDMLRQMGIRIVTMPDGRIQLLHTGSEAASQSHAEAGLVFMQEMIELSKLSGAAGEVANQHEPMYVRILSKPFVSKKLVFRAGPAQFGYDLHTKPSVSGKLTVASPIRACTQLSNGHMVEGHIALVERGDCMFVEKARNLQRAGAIGGVVMDQAQGSSSDTFSLFAMSGDGKDDVSIPMVFLFWQQGQDMLSLLSDWPDLLVELSSSNGQNEEKDSCSNVPASSASDVSPAPPLTSSASPSSAAAAAASSSDTEGVSEPKGPGVETTSFESSERSSRSSYGFYHQDFHDLTTGQYFLQAGTRSVHLSIEVSPRQPHHTDDNSRRLKFEPLPDGSKMMTFFLRHFVRHDPSSASEVKDEDDSGPTDSSSQSQDADTALPSSTSRSLKPEKPNLNEMYLDVVHALQHGTNLELLPSASDYMKAIARFMEAAFFSLDRVDGVALEVMDQLAKEIKAKHSFPESKWANLQENELETQHESAEASVSGAEHVSPDQIQADDLKSLHNPVDSHTWKAATASTHEDHIQEPSSIAAEHSIGSDREADSHVDKQVSEQDSGSHPQASAIPHQGAHVIPECSSSSILASSSSQDSPVDEIFNPSHSSEDPRPSVSDRHAADGSVDSSEKTRAGAYDADSSIKAPSSSFSSSSSSSSLSSSFSEQPVEKHNSQETRDEL</sequence>
<feature type="binding site" evidence="6">
    <location>
        <position position="489"/>
    </location>
    <ligand>
        <name>Ca(2+)</name>
        <dbReference type="ChEBI" id="CHEBI:29108"/>
    </ligand>
</feature>
<keyword evidence="9" id="KW-0472">Membrane</keyword>
<comment type="cofactor">
    <cofactor evidence="6">
        <name>Ca(2+)</name>
        <dbReference type="ChEBI" id="CHEBI:29108"/>
    </cofactor>
</comment>
<dbReference type="GO" id="GO:0044322">
    <property type="term" value="C:endoplasmic reticulum quality control compartment"/>
    <property type="evidence" value="ECO:0007669"/>
    <property type="project" value="GOC"/>
</dbReference>
<dbReference type="PANTHER" id="PTHR45679">
    <property type="entry name" value="ER DEGRADATION-ENHANCING ALPHA-MANNOSIDASE-LIKE PROTEIN 2"/>
    <property type="match status" value="1"/>
</dbReference>
<feature type="region of interest" description="Disordered" evidence="8">
    <location>
        <begin position="822"/>
        <end position="889"/>
    </location>
</feature>
<proteinExistence type="inferred from homology"/>
<dbReference type="GO" id="GO:0016020">
    <property type="term" value="C:membrane"/>
    <property type="evidence" value="ECO:0007669"/>
    <property type="project" value="InterPro"/>
</dbReference>
<dbReference type="GO" id="GO:1904380">
    <property type="term" value="P:endoplasmic reticulum mannose trimming"/>
    <property type="evidence" value="ECO:0007669"/>
    <property type="project" value="InterPro"/>
</dbReference>
<evidence type="ECO:0000256" key="6">
    <source>
        <dbReference type="PIRSR" id="PIRSR601382-2"/>
    </source>
</evidence>
<feature type="compositionally biased region" description="Basic and acidic residues" evidence="8">
    <location>
        <begin position="1211"/>
        <end position="1236"/>
    </location>
</feature>
<organism evidence="11 12">
    <name type="scientific">Plakobranchus ocellatus</name>
    <dbReference type="NCBI Taxonomy" id="259542"/>
    <lineage>
        <taxon>Eukaryota</taxon>
        <taxon>Metazoa</taxon>
        <taxon>Spiralia</taxon>
        <taxon>Lophotrochozoa</taxon>
        <taxon>Mollusca</taxon>
        <taxon>Gastropoda</taxon>
        <taxon>Heterobranchia</taxon>
        <taxon>Euthyneura</taxon>
        <taxon>Panpulmonata</taxon>
        <taxon>Sacoglossa</taxon>
        <taxon>Placobranchoidea</taxon>
        <taxon>Plakobranchidae</taxon>
        <taxon>Plakobranchus</taxon>
    </lineage>
</organism>
<name>A0AAV3YF74_9GAST</name>
<dbReference type="Pfam" id="PF01532">
    <property type="entry name" value="Glyco_hydro_47"/>
    <property type="match status" value="1"/>
</dbReference>
<evidence type="ECO:0000313" key="11">
    <source>
        <dbReference type="EMBL" id="GFN81159.1"/>
    </source>
</evidence>
<dbReference type="InterPro" id="IPR001382">
    <property type="entry name" value="Glyco_hydro_47"/>
</dbReference>
<dbReference type="GO" id="GO:0005509">
    <property type="term" value="F:calcium ion binding"/>
    <property type="evidence" value="ECO:0007669"/>
    <property type="project" value="InterPro"/>
</dbReference>
<dbReference type="GO" id="GO:0004571">
    <property type="term" value="F:mannosyl-oligosaccharide 1,2-alpha-mannosidase activity"/>
    <property type="evidence" value="ECO:0007669"/>
    <property type="project" value="InterPro"/>
</dbReference>
<dbReference type="InterPro" id="IPR003137">
    <property type="entry name" value="PA_domain"/>
</dbReference>
<feature type="compositionally biased region" description="Low complexity" evidence="8">
    <location>
        <begin position="834"/>
        <end position="865"/>
    </location>
</feature>
<dbReference type="SUPFAM" id="SSF52025">
    <property type="entry name" value="PA domain"/>
    <property type="match status" value="1"/>
</dbReference>
<comment type="subcellular location">
    <subcellularLocation>
        <location evidence="1">Endoplasmic reticulum</location>
    </subcellularLocation>
</comment>
<feature type="compositionally biased region" description="Low complexity" evidence="8">
    <location>
        <begin position="978"/>
        <end position="990"/>
    </location>
</feature>
<feature type="region of interest" description="Disordered" evidence="8">
    <location>
        <begin position="964"/>
        <end position="1004"/>
    </location>
</feature>
<keyword evidence="12" id="KW-1185">Reference proteome</keyword>
<dbReference type="InterPro" id="IPR012341">
    <property type="entry name" value="6hp_glycosidase-like_sf"/>
</dbReference>
<evidence type="ECO:0000313" key="12">
    <source>
        <dbReference type="Proteomes" id="UP000735302"/>
    </source>
</evidence>
<evidence type="ECO:0000256" key="4">
    <source>
        <dbReference type="ARBA" id="ARBA00023180"/>
    </source>
</evidence>
<accession>A0AAV3YF74</accession>
<dbReference type="Pfam" id="PF02225">
    <property type="entry name" value="PA"/>
    <property type="match status" value="1"/>
</dbReference>
<keyword evidence="4" id="KW-0325">Glycoprotein</keyword>
<dbReference type="Proteomes" id="UP000735302">
    <property type="component" value="Unassembled WGS sequence"/>
</dbReference>
<evidence type="ECO:0000256" key="3">
    <source>
        <dbReference type="ARBA" id="ARBA00022824"/>
    </source>
</evidence>
<feature type="compositionally biased region" description="Basic and acidic residues" evidence="8">
    <location>
        <begin position="1147"/>
        <end position="1162"/>
    </location>
</feature>